<evidence type="ECO:0000259" key="9">
    <source>
        <dbReference type="PROSITE" id="PS50888"/>
    </source>
</evidence>
<feature type="region of interest" description="Disordered" evidence="7">
    <location>
        <begin position="661"/>
        <end position="771"/>
    </location>
</feature>
<dbReference type="Pfam" id="PF00010">
    <property type="entry name" value="HLH"/>
    <property type="match status" value="1"/>
</dbReference>
<feature type="domain" description="BHLH" evidence="9">
    <location>
        <begin position="61"/>
        <end position="114"/>
    </location>
</feature>
<dbReference type="InterPro" id="IPR011598">
    <property type="entry name" value="bHLH_dom"/>
</dbReference>
<reference evidence="10" key="2">
    <citation type="journal article" date="2023" name="Science">
        <title>Genomic signatures of disease resistance in endangered staghorn corals.</title>
        <authorList>
            <person name="Vollmer S.V."/>
            <person name="Selwyn J.D."/>
            <person name="Despard B.A."/>
            <person name="Roesel C.L."/>
        </authorList>
    </citation>
    <scope>NUCLEOTIDE SEQUENCE</scope>
    <source>
        <strain evidence="10">K2</strain>
    </source>
</reference>
<feature type="domain" description="PAS" evidence="8">
    <location>
        <begin position="148"/>
        <end position="203"/>
    </location>
</feature>
<comment type="subcellular location">
    <subcellularLocation>
        <location evidence="1">Nucleus</location>
    </subcellularLocation>
</comment>
<protein>
    <submittedName>
        <fullName evidence="10">Aryl hydrocarbon receptor</fullName>
    </submittedName>
</protein>
<feature type="region of interest" description="Disordered" evidence="7">
    <location>
        <begin position="55"/>
        <end position="75"/>
    </location>
</feature>
<evidence type="ECO:0000259" key="8">
    <source>
        <dbReference type="PROSITE" id="PS50112"/>
    </source>
</evidence>
<feature type="region of interest" description="Disordered" evidence="7">
    <location>
        <begin position="323"/>
        <end position="381"/>
    </location>
</feature>
<evidence type="ECO:0000256" key="2">
    <source>
        <dbReference type="ARBA" id="ARBA00022737"/>
    </source>
</evidence>
<dbReference type="SUPFAM" id="SSF55785">
    <property type="entry name" value="PYP-like sensor domain (PAS domain)"/>
    <property type="match status" value="1"/>
</dbReference>
<dbReference type="GO" id="GO:0046983">
    <property type="term" value="F:protein dimerization activity"/>
    <property type="evidence" value="ECO:0007669"/>
    <property type="project" value="InterPro"/>
</dbReference>
<dbReference type="PRINTS" id="PR00785">
    <property type="entry name" value="NCTRNSLOCATR"/>
</dbReference>
<evidence type="ECO:0000256" key="6">
    <source>
        <dbReference type="ARBA" id="ARBA00023242"/>
    </source>
</evidence>
<sequence length="806" mass="89837">MLEQAVSYRKPKMEEKALEIQVAGPRKGKTPACKRESNTLVALADSEFMDVNANSKLKRKKKTHGPGNPSKRHRDRLNAELDNLARLLPFPEEIVTKLDKISILRLTVSYLRAKSFFQVSNGRHGNEETCEELVREVEGNGIFSQLSLEALDGFIVVITQDGQLFYVSENVQEFLGYSQAAVIHQSVFKFLHIDDQDMVKTNLAWPKPAEKKVKLKTEDKHSNVSGQDDRKTDDSNSLNRSFTCRMKCTLNHGGGFYKLFRLSGRLREIHTRKRDSQVLEYGLFAICSPANNSHSHHTGATVKKEVALTAQKRLERANSEPICGRRAPLPLTGMLPTMPMSHHYSGSETRSTAVSPLASPAASTDSGHPSPDSSQGGKLLLTDSDIRSDSSEVSPPSSSSSHDIDGRLAADHLMTGLNHPFMHAHRLNRKRTTSFMDSLRPNDKDNARKRSRSLADASELFVRDGMDPRSFFFRGNLPAVPEIKVENTKRKEECTQSSEASDRRPLNAPDNRLDAAQGLVSLGNMASKFPALCAFPPDFMYPDVMFQRDMLHDLQHLRAPFDIHNPYCLGNDPYTALAMRRWLTNPDMFHSPLNPMLAAQAGLFSPAERLRFLKFPFASPAYFPGASPFDLGAISGFTERNLPEYALRGFHRNGLASPDMARNAAAKETDRQQTPPREKQCQVQDNRESKNSSSPSKTGSPDAGIPIKKEPMPSERKGKDTKKTKEETFDGGGKSAKVCSTTTDDDDREEEVEVEEQEERVDVVGGTKPASGLRQTFAGIQEEFNSRLENLNKSFARSLDQNMTCP</sequence>
<name>A0AAD9V7J6_ACRCE</name>
<evidence type="ECO:0000256" key="1">
    <source>
        <dbReference type="ARBA" id="ARBA00004123"/>
    </source>
</evidence>
<dbReference type="CDD" id="cd00130">
    <property type="entry name" value="PAS"/>
    <property type="match status" value="1"/>
</dbReference>
<feature type="compositionally biased region" description="Polar residues" evidence="7">
    <location>
        <begin position="361"/>
        <end position="376"/>
    </location>
</feature>
<gene>
    <name evidence="10" type="ORF">P5673_012629</name>
</gene>
<feature type="compositionally biased region" description="Basic and acidic residues" evidence="7">
    <location>
        <begin position="707"/>
        <end position="728"/>
    </location>
</feature>
<dbReference type="CDD" id="cd19696">
    <property type="entry name" value="bHLH-PAS_AhR_like"/>
    <property type="match status" value="1"/>
</dbReference>
<dbReference type="GO" id="GO:0000981">
    <property type="term" value="F:DNA-binding transcription factor activity, RNA polymerase II-specific"/>
    <property type="evidence" value="ECO:0007669"/>
    <property type="project" value="TreeGrafter"/>
</dbReference>
<feature type="compositionally biased region" description="Low complexity" evidence="7">
    <location>
        <begin position="328"/>
        <end position="340"/>
    </location>
</feature>
<feature type="compositionally biased region" description="Basic and acidic residues" evidence="7">
    <location>
        <begin position="665"/>
        <end position="690"/>
    </location>
</feature>
<dbReference type="NCBIfam" id="TIGR00229">
    <property type="entry name" value="sensory_box"/>
    <property type="match status" value="1"/>
</dbReference>
<keyword evidence="2" id="KW-0677">Repeat</keyword>
<evidence type="ECO:0000256" key="7">
    <source>
        <dbReference type="SAM" id="MobiDB-lite"/>
    </source>
</evidence>
<evidence type="ECO:0000256" key="3">
    <source>
        <dbReference type="ARBA" id="ARBA00023015"/>
    </source>
</evidence>
<dbReference type="AlphaFoldDB" id="A0AAD9V7J6"/>
<dbReference type="SMART" id="SM00353">
    <property type="entry name" value="HLH"/>
    <property type="match status" value="1"/>
</dbReference>
<evidence type="ECO:0000256" key="4">
    <source>
        <dbReference type="ARBA" id="ARBA00023125"/>
    </source>
</evidence>
<feature type="compositionally biased region" description="Polar residues" evidence="7">
    <location>
        <begin position="344"/>
        <end position="354"/>
    </location>
</feature>
<dbReference type="InterPro" id="IPR036638">
    <property type="entry name" value="HLH_DNA-bd_sf"/>
</dbReference>
<feature type="compositionally biased region" description="Basic residues" evidence="7">
    <location>
        <begin position="422"/>
        <end position="432"/>
    </location>
</feature>
<feature type="compositionally biased region" description="Basic and acidic residues" evidence="7">
    <location>
        <begin position="212"/>
        <end position="234"/>
    </location>
</feature>
<feature type="region of interest" description="Disordered" evidence="7">
    <location>
        <begin position="212"/>
        <end position="236"/>
    </location>
</feature>
<dbReference type="GO" id="GO:0005634">
    <property type="term" value="C:nucleus"/>
    <property type="evidence" value="ECO:0007669"/>
    <property type="project" value="UniProtKB-SubCell"/>
</dbReference>
<evidence type="ECO:0000313" key="10">
    <source>
        <dbReference type="EMBL" id="KAK2563660.1"/>
    </source>
</evidence>
<dbReference type="Pfam" id="PF00989">
    <property type="entry name" value="PAS"/>
    <property type="match status" value="1"/>
</dbReference>
<proteinExistence type="predicted"/>
<dbReference type="FunFam" id="4.10.280.10:FF:000041">
    <property type="entry name" value="aryl hydrocarbon receptor repressor"/>
    <property type="match status" value="1"/>
</dbReference>
<keyword evidence="6" id="KW-0539">Nucleus</keyword>
<dbReference type="InterPro" id="IPR035965">
    <property type="entry name" value="PAS-like_dom_sf"/>
</dbReference>
<dbReference type="PROSITE" id="PS50888">
    <property type="entry name" value="BHLH"/>
    <property type="match status" value="1"/>
</dbReference>
<dbReference type="Gene3D" id="3.30.450.20">
    <property type="entry name" value="PAS domain"/>
    <property type="match status" value="1"/>
</dbReference>
<dbReference type="InterPro" id="IPR001067">
    <property type="entry name" value="Nuc_translocat"/>
</dbReference>
<dbReference type="PANTHER" id="PTHR23043:SF17">
    <property type="entry name" value="PROTEIN SIMILAR"/>
    <property type="match status" value="1"/>
</dbReference>
<dbReference type="InterPro" id="IPR000014">
    <property type="entry name" value="PAS"/>
</dbReference>
<reference evidence="10" key="1">
    <citation type="journal article" date="2023" name="G3 (Bethesda)">
        <title>Whole genome assembly and annotation of the endangered Caribbean coral Acropora cervicornis.</title>
        <authorList>
            <person name="Selwyn J.D."/>
            <person name="Vollmer S.V."/>
        </authorList>
    </citation>
    <scope>NUCLEOTIDE SEQUENCE</scope>
    <source>
        <strain evidence="10">K2</strain>
    </source>
</reference>
<dbReference type="Gene3D" id="4.10.280.10">
    <property type="entry name" value="Helix-loop-helix DNA-binding domain"/>
    <property type="match status" value="1"/>
</dbReference>
<keyword evidence="11" id="KW-1185">Reference proteome</keyword>
<keyword evidence="10" id="KW-0675">Receptor</keyword>
<feature type="compositionally biased region" description="Low complexity" evidence="7">
    <location>
        <begin position="691"/>
        <end position="701"/>
    </location>
</feature>
<keyword evidence="5" id="KW-0804">Transcription</keyword>
<evidence type="ECO:0000313" key="11">
    <source>
        <dbReference type="Proteomes" id="UP001249851"/>
    </source>
</evidence>
<dbReference type="GO" id="GO:0005737">
    <property type="term" value="C:cytoplasm"/>
    <property type="evidence" value="ECO:0007669"/>
    <property type="project" value="InterPro"/>
</dbReference>
<dbReference type="SUPFAM" id="SSF47459">
    <property type="entry name" value="HLH, helix-loop-helix DNA-binding domain"/>
    <property type="match status" value="1"/>
</dbReference>
<organism evidence="10 11">
    <name type="scientific">Acropora cervicornis</name>
    <name type="common">Staghorn coral</name>
    <dbReference type="NCBI Taxonomy" id="6130"/>
    <lineage>
        <taxon>Eukaryota</taxon>
        <taxon>Metazoa</taxon>
        <taxon>Cnidaria</taxon>
        <taxon>Anthozoa</taxon>
        <taxon>Hexacorallia</taxon>
        <taxon>Scleractinia</taxon>
        <taxon>Astrocoeniina</taxon>
        <taxon>Acroporidae</taxon>
        <taxon>Acropora</taxon>
    </lineage>
</organism>
<feature type="compositionally biased region" description="Acidic residues" evidence="7">
    <location>
        <begin position="743"/>
        <end position="759"/>
    </location>
</feature>
<dbReference type="Proteomes" id="UP001249851">
    <property type="component" value="Unassembled WGS sequence"/>
</dbReference>
<dbReference type="InterPro" id="IPR013767">
    <property type="entry name" value="PAS_fold"/>
</dbReference>
<keyword evidence="3" id="KW-0805">Transcription regulation</keyword>
<feature type="region of interest" description="Disordered" evidence="7">
    <location>
        <begin position="488"/>
        <end position="510"/>
    </location>
</feature>
<dbReference type="PANTHER" id="PTHR23043">
    <property type="entry name" value="HYPOXIA-INDUCIBLE FACTOR 1 ALPHA"/>
    <property type="match status" value="1"/>
</dbReference>
<dbReference type="GO" id="GO:0000977">
    <property type="term" value="F:RNA polymerase II transcription regulatory region sequence-specific DNA binding"/>
    <property type="evidence" value="ECO:0007669"/>
    <property type="project" value="TreeGrafter"/>
</dbReference>
<accession>A0AAD9V7J6</accession>
<dbReference type="EMBL" id="JARQWQ010000024">
    <property type="protein sequence ID" value="KAK2563660.1"/>
    <property type="molecule type" value="Genomic_DNA"/>
</dbReference>
<feature type="region of interest" description="Disordered" evidence="7">
    <location>
        <begin position="422"/>
        <end position="453"/>
    </location>
</feature>
<keyword evidence="4" id="KW-0238">DNA-binding</keyword>
<dbReference type="GO" id="GO:0005667">
    <property type="term" value="C:transcription regulator complex"/>
    <property type="evidence" value="ECO:0007669"/>
    <property type="project" value="InterPro"/>
</dbReference>
<feature type="compositionally biased region" description="Basic residues" evidence="7">
    <location>
        <begin position="56"/>
        <end position="75"/>
    </location>
</feature>
<feature type="compositionally biased region" description="Basic and acidic residues" evidence="7">
    <location>
        <begin position="488"/>
        <end position="505"/>
    </location>
</feature>
<dbReference type="PROSITE" id="PS50112">
    <property type="entry name" value="PAS"/>
    <property type="match status" value="1"/>
</dbReference>
<dbReference type="SMART" id="SM00091">
    <property type="entry name" value="PAS"/>
    <property type="match status" value="1"/>
</dbReference>
<evidence type="ECO:0000256" key="5">
    <source>
        <dbReference type="ARBA" id="ARBA00023163"/>
    </source>
</evidence>
<comment type="caution">
    <text evidence="10">The sequence shown here is derived from an EMBL/GenBank/DDBJ whole genome shotgun (WGS) entry which is preliminary data.</text>
</comment>